<dbReference type="EMBL" id="ACBZ01000171">
    <property type="protein sequence ID" value="EEG47968.1"/>
    <property type="molecule type" value="Genomic_DNA"/>
</dbReference>
<dbReference type="AlphaFoldDB" id="C0CQH8"/>
<dbReference type="eggNOG" id="COG3872">
    <property type="taxonomic scope" value="Bacteria"/>
</dbReference>
<keyword evidence="3" id="KW-1185">Reference proteome</keyword>
<dbReference type="PATRIC" id="fig|476272.21.peg.1265"/>
<feature type="transmembrane region" description="Helical" evidence="1">
    <location>
        <begin position="237"/>
        <end position="256"/>
    </location>
</feature>
<name>C0CQH8_BLAHS</name>
<evidence type="ECO:0000313" key="2">
    <source>
        <dbReference type="EMBL" id="EEG47968.1"/>
    </source>
</evidence>
<keyword evidence="1" id="KW-0472">Membrane</keyword>
<reference evidence="2 3" key="2">
    <citation type="submission" date="2009-02" db="EMBL/GenBank/DDBJ databases">
        <title>Draft genome sequence of Blautia hydrogenotrophica DSM 10507 (Ruminococcus hydrogenotrophicus DSM 10507).</title>
        <authorList>
            <person name="Sudarsanam P."/>
            <person name="Ley R."/>
            <person name="Guruge J."/>
            <person name="Turnbaugh P.J."/>
            <person name="Mahowald M."/>
            <person name="Liep D."/>
            <person name="Gordon J."/>
        </authorList>
    </citation>
    <scope>NUCLEOTIDE SEQUENCE [LARGE SCALE GENOMIC DNA]</scope>
    <source>
        <strain evidence="3">DSM 10507 / JCM 14656 / S5a33</strain>
    </source>
</reference>
<dbReference type="InterPro" id="IPR010787">
    <property type="entry name" value="DUF1385"/>
</dbReference>
<evidence type="ECO:0000256" key="1">
    <source>
        <dbReference type="SAM" id="Phobius"/>
    </source>
</evidence>
<accession>C0CQH8</accession>
<dbReference type="Pfam" id="PF07136">
    <property type="entry name" value="DUF1385"/>
    <property type="match status" value="1"/>
</dbReference>
<dbReference type="HOGENOM" id="CLU_038140_0_0_9"/>
<feature type="transmembrane region" description="Helical" evidence="1">
    <location>
        <begin position="168"/>
        <end position="188"/>
    </location>
</feature>
<protein>
    <recommendedName>
        <fullName evidence="4">Metal-dependent enzyme</fullName>
    </recommendedName>
</protein>
<sequence length="342" mass="39039">MDKSQPFFKYLDVQRIIKGEHMRSSNIGGQAVIEGIMMRHKDEYAIAVRKPNGEIEIKTQEYRSVFGKAKVMRLPILRGVVSFVDSLVIGTKCLMYSAAFFEEEEEEKDKLDAMTEEERERSLRKQEKLEKLLMTATVVISMLLAVGLFMVLPYVLASLLRKVGATETVVTLVESVVKIALFLAYMGLISRMKDIQRTFMYHGSEHKCINCIENGLDLTVENVMKSSRQHKRCGTSFLLYVMVVSIIFHFFFVFVPVFWVRLVGRLLLIPIIAGVSYEFIQWAGRSSNSVVCWLSKPGLALQKLTTKEPTPDMVEVAIAAVEAVFDWKPYVEEVQKEKESRP</sequence>
<gene>
    <name evidence="2" type="ORF">RUMHYD_03141</name>
</gene>
<organism evidence="2 3">
    <name type="scientific">Blautia hydrogenotrophica (strain DSM 10507 / JCM 14656 / S5a33)</name>
    <name type="common">Ruminococcus hydrogenotrophicus</name>
    <dbReference type="NCBI Taxonomy" id="476272"/>
    <lineage>
        <taxon>Bacteria</taxon>
        <taxon>Bacillati</taxon>
        <taxon>Bacillota</taxon>
        <taxon>Clostridia</taxon>
        <taxon>Lachnospirales</taxon>
        <taxon>Lachnospiraceae</taxon>
        <taxon>Blautia</taxon>
    </lineage>
</organism>
<keyword evidence="1" id="KW-1133">Transmembrane helix</keyword>
<evidence type="ECO:0000313" key="3">
    <source>
        <dbReference type="Proteomes" id="UP000003100"/>
    </source>
</evidence>
<proteinExistence type="predicted"/>
<keyword evidence="1" id="KW-0812">Transmembrane</keyword>
<dbReference type="Proteomes" id="UP000003100">
    <property type="component" value="Unassembled WGS sequence"/>
</dbReference>
<evidence type="ECO:0008006" key="4">
    <source>
        <dbReference type="Google" id="ProtNLM"/>
    </source>
</evidence>
<dbReference type="PANTHER" id="PTHR42867:SF1">
    <property type="entry name" value="MEMBRANE PROTEIN-RELATED"/>
    <property type="match status" value="1"/>
</dbReference>
<feature type="transmembrane region" description="Helical" evidence="1">
    <location>
        <begin position="132"/>
        <end position="156"/>
    </location>
</feature>
<dbReference type="PANTHER" id="PTHR42867">
    <property type="entry name" value="MEMBRANE PROTEIN-RELATED"/>
    <property type="match status" value="1"/>
</dbReference>
<reference evidence="2 3" key="1">
    <citation type="submission" date="2009-01" db="EMBL/GenBank/DDBJ databases">
        <authorList>
            <person name="Fulton L."/>
            <person name="Clifton S."/>
            <person name="Fulton B."/>
            <person name="Xu J."/>
            <person name="Minx P."/>
            <person name="Pepin K.H."/>
            <person name="Johnson M."/>
            <person name="Bhonagiri V."/>
            <person name="Nash W.E."/>
            <person name="Mardis E.R."/>
            <person name="Wilson R.K."/>
        </authorList>
    </citation>
    <scope>NUCLEOTIDE SEQUENCE [LARGE SCALE GENOMIC DNA]</scope>
    <source>
        <strain evidence="3">DSM 10507 / JCM 14656 / S5a33</strain>
    </source>
</reference>
<comment type="caution">
    <text evidence="2">The sequence shown here is derived from an EMBL/GenBank/DDBJ whole genome shotgun (WGS) entry which is preliminary data.</text>
</comment>